<dbReference type="Gene3D" id="1.20.1730.10">
    <property type="entry name" value="Sodium/glucose cotransporter"/>
    <property type="match status" value="1"/>
</dbReference>
<feature type="transmembrane region" description="Helical" evidence="13">
    <location>
        <begin position="52"/>
        <end position="76"/>
    </location>
</feature>
<evidence type="ECO:0000256" key="10">
    <source>
        <dbReference type="ARBA" id="ARBA00023201"/>
    </source>
</evidence>
<feature type="transmembrane region" description="Helical" evidence="13">
    <location>
        <begin position="257"/>
        <end position="281"/>
    </location>
</feature>
<feature type="transmembrane region" description="Helical" evidence="13">
    <location>
        <begin position="114"/>
        <end position="134"/>
    </location>
</feature>
<evidence type="ECO:0000256" key="11">
    <source>
        <dbReference type="RuleBase" id="RU362091"/>
    </source>
</evidence>
<keyword evidence="4" id="KW-1003">Cell membrane</keyword>
<dbReference type="EMBL" id="CAJPIZ010002969">
    <property type="protein sequence ID" value="CAG2105751.1"/>
    <property type="molecule type" value="Genomic_DNA"/>
</dbReference>
<dbReference type="Proteomes" id="UP000759131">
    <property type="component" value="Unassembled WGS sequence"/>
</dbReference>
<sequence>MDTMSDHFGAVDYVVFIGMLMVSTIIGLYYAWKDRNNTDEDEFLRGGKHMSILPVTISIMASFLPSTAFIGFPTVVYATGTMLYFIIIPAILAAFIACELFIPYLQILANISALLCMIPFFGVELFAPSIALSIVTDMSITSSILVIGFIVTIYTSLGGLKGVIWTDFFQFCVMIIGLMAVVIRGANISGGMANVFERAHAGGRIEFWNMDFDIYSTSSFWVMMLGFIVLYSGTFSTNQMQIQRVVCMPSLRAAKRALYFATPGYVLVIVLCLTTGVMMFARYYDCCPLVTGRVKRPDQMLPFFVLDIFEGDYPGLPGMFVALVFGSSLSTLSSGLNAMASIIWDDYARKVFHFLPDKYSVYATKLLAILIGIVSISMAFVAKETQNIVEAAIMLYGASNGPLFGLFCLGLFFPWANAIGGAAALIVGQIICFWITIGSVSDKRDPTTMALALTTVGCDALNITYYSQNITDVPLAFMQTYKVPRYHPKGNDIIHHISPFFVPFIGFFVSLIVGNIVSLATKGNKDRRLDKNLINITACYYLEKLLPESWRQLQNDRPVRRVRDGHSSPNNQPTDKPMVAMRQLNRRLGVTDDNNGDEDQEIVNPLRNDQTANIYPRIPPIARTNV</sequence>
<feature type="transmembrane region" description="Helical" evidence="13">
    <location>
        <begin position="359"/>
        <end position="381"/>
    </location>
</feature>
<keyword evidence="6 13" id="KW-1133">Transmembrane helix</keyword>
<accession>A0A7R9KLF5</accession>
<dbReference type="InterPro" id="IPR051163">
    <property type="entry name" value="Sodium:Solute_Symporter_SSF"/>
</dbReference>
<proteinExistence type="inferred from homology"/>
<evidence type="ECO:0008006" key="16">
    <source>
        <dbReference type="Google" id="ProtNLM"/>
    </source>
</evidence>
<evidence type="ECO:0000256" key="7">
    <source>
        <dbReference type="ARBA" id="ARBA00023053"/>
    </source>
</evidence>
<keyword evidence="7" id="KW-0915">Sodium</keyword>
<dbReference type="Pfam" id="PF00474">
    <property type="entry name" value="SSF"/>
    <property type="match status" value="1"/>
</dbReference>
<dbReference type="GO" id="GO:0006814">
    <property type="term" value="P:sodium ion transport"/>
    <property type="evidence" value="ECO:0007669"/>
    <property type="project" value="UniProtKB-KW"/>
</dbReference>
<dbReference type="InterPro" id="IPR001734">
    <property type="entry name" value="Na/solute_symporter"/>
</dbReference>
<keyword evidence="9 13" id="KW-0472">Membrane</keyword>
<dbReference type="GO" id="GO:0015293">
    <property type="term" value="F:symporter activity"/>
    <property type="evidence" value="ECO:0007669"/>
    <property type="project" value="TreeGrafter"/>
</dbReference>
<keyword evidence="3" id="KW-0813">Transport</keyword>
<feature type="transmembrane region" description="Helical" evidence="13">
    <location>
        <begin position="393"/>
        <end position="413"/>
    </location>
</feature>
<evidence type="ECO:0000256" key="13">
    <source>
        <dbReference type="SAM" id="Phobius"/>
    </source>
</evidence>
<feature type="transmembrane region" description="Helical" evidence="13">
    <location>
        <begin position="164"/>
        <end position="183"/>
    </location>
</feature>
<feature type="region of interest" description="Disordered" evidence="12">
    <location>
        <begin position="559"/>
        <end position="578"/>
    </location>
</feature>
<dbReference type="PANTHER" id="PTHR42985">
    <property type="entry name" value="SODIUM-COUPLED MONOCARBOXYLATE TRANSPORTER"/>
    <property type="match status" value="1"/>
</dbReference>
<dbReference type="PROSITE" id="PS50283">
    <property type="entry name" value="NA_SOLUT_SYMP_3"/>
    <property type="match status" value="1"/>
</dbReference>
<feature type="transmembrane region" description="Helical" evidence="13">
    <location>
        <begin position="218"/>
        <end position="236"/>
    </location>
</feature>
<feature type="transmembrane region" description="Helical" evidence="13">
    <location>
        <begin position="13"/>
        <end position="32"/>
    </location>
</feature>
<evidence type="ECO:0000313" key="15">
    <source>
        <dbReference type="Proteomes" id="UP000759131"/>
    </source>
</evidence>
<dbReference type="InterPro" id="IPR038377">
    <property type="entry name" value="Na/Glc_symporter_sf"/>
</dbReference>
<name>A0A7R9KLF5_9ACAR</name>
<evidence type="ECO:0000256" key="4">
    <source>
        <dbReference type="ARBA" id="ARBA00022475"/>
    </source>
</evidence>
<organism evidence="14">
    <name type="scientific">Medioppia subpectinata</name>
    <dbReference type="NCBI Taxonomy" id="1979941"/>
    <lineage>
        <taxon>Eukaryota</taxon>
        <taxon>Metazoa</taxon>
        <taxon>Ecdysozoa</taxon>
        <taxon>Arthropoda</taxon>
        <taxon>Chelicerata</taxon>
        <taxon>Arachnida</taxon>
        <taxon>Acari</taxon>
        <taxon>Acariformes</taxon>
        <taxon>Sarcoptiformes</taxon>
        <taxon>Oribatida</taxon>
        <taxon>Brachypylina</taxon>
        <taxon>Oppioidea</taxon>
        <taxon>Oppiidae</taxon>
        <taxon>Medioppia</taxon>
    </lineage>
</organism>
<dbReference type="EMBL" id="OC857544">
    <property type="protein sequence ID" value="CAD7625321.1"/>
    <property type="molecule type" value="Genomic_DNA"/>
</dbReference>
<dbReference type="NCBIfam" id="TIGR00813">
    <property type="entry name" value="sss"/>
    <property type="match status" value="1"/>
</dbReference>
<evidence type="ECO:0000256" key="5">
    <source>
        <dbReference type="ARBA" id="ARBA00022692"/>
    </source>
</evidence>
<evidence type="ECO:0000256" key="12">
    <source>
        <dbReference type="SAM" id="MobiDB-lite"/>
    </source>
</evidence>
<evidence type="ECO:0000256" key="6">
    <source>
        <dbReference type="ARBA" id="ARBA00022989"/>
    </source>
</evidence>
<dbReference type="PANTHER" id="PTHR42985:SF40">
    <property type="entry name" value="LD47995P-RELATED"/>
    <property type="match status" value="1"/>
</dbReference>
<keyword evidence="8" id="KW-0406">Ion transport</keyword>
<evidence type="ECO:0000256" key="9">
    <source>
        <dbReference type="ARBA" id="ARBA00023136"/>
    </source>
</evidence>
<evidence type="ECO:0000256" key="8">
    <source>
        <dbReference type="ARBA" id="ARBA00023065"/>
    </source>
</evidence>
<feature type="transmembrane region" description="Helical" evidence="13">
    <location>
        <begin position="419"/>
        <end position="437"/>
    </location>
</feature>
<keyword evidence="5 13" id="KW-0812">Transmembrane</keyword>
<comment type="similarity">
    <text evidence="2 11">Belongs to the sodium:solute symporter (SSF) (TC 2.A.21) family.</text>
</comment>
<protein>
    <recommendedName>
        <fullName evidence="16">Sodium-coupled monocarboxylate transporter 1</fullName>
    </recommendedName>
</protein>
<keyword evidence="10" id="KW-0739">Sodium transport</keyword>
<evidence type="ECO:0000256" key="2">
    <source>
        <dbReference type="ARBA" id="ARBA00006434"/>
    </source>
</evidence>
<evidence type="ECO:0000313" key="14">
    <source>
        <dbReference type="EMBL" id="CAD7625321.1"/>
    </source>
</evidence>
<comment type="subcellular location">
    <subcellularLocation>
        <location evidence="1">Cell membrane</location>
        <topology evidence="1">Multi-pass membrane protein</topology>
    </subcellularLocation>
</comment>
<feature type="transmembrane region" description="Helical" evidence="13">
    <location>
        <begin position="82"/>
        <end position="102"/>
    </location>
</feature>
<evidence type="ECO:0000256" key="3">
    <source>
        <dbReference type="ARBA" id="ARBA00022448"/>
    </source>
</evidence>
<evidence type="ECO:0000256" key="1">
    <source>
        <dbReference type="ARBA" id="ARBA00004651"/>
    </source>
</evidence>
<dbReference type="OrthoDB" id="6500544at2759"/>
<dbReference type="AlphaFoldDB" id="A0A7R9KLF5"/>
<dbReference type="GO" id="GO:0005886">
    <property type="term" value="C:plasma membrane"/>
    <property type="evidence" value="ECO:0007669"/>
    <property type="project" value="UniProtKB-SubCell"/>
</dbReference>
<gene>
    <name evidence="14" type="ORF">OSB1V03_LOCUS5756</name>
</gene>
<feature type="transmembrane region" description="Helical" evidence="13">
    <location>
        <begin position="500"/>
        <end position="521"/>
    </location>
</feature>
<keyword evidence="15" id="KW-1185">Reference proteome</keyword>
<feature type="transmembrane region" description="Helical" evidence="13">
    <location>
        <begin position="140"/>
        <end position="157"/>
    </location>
</feature>
<reference evidence="14" key="1">
    <citation type="submission" date="2020-11" db="EMBL/GenBank/DDBJ databases">
        <authorList>
            <person name="Tran Van P."/>
        </authorList>
    </citation>
    <scope>NUCLEOTIDE SEQUENCE</scope>
</reference>